<evidence type="ECO:0000313" key="2">
    <source>
        <dbReference type="EMBL" id="QJA76064.1"/>
    </source>
</evidence>
<proteinExistence type="predicted"/>
<dbReference type="EMBL" id="MT143250">
    <property type="protein sequence ID" value="QJA94659.1"/>
    <property type="molecule type" value="Genomic_DNA"/>
</dbReference>
<evidence type="ECO:0000313" key="1">
    <source>
        <dbReference type="EMBL" id="QJA54198.1"/>
    </source>
</evidence>
<dbReference type="AlphaFoldDB" id="A0A6H2A348"/>
<dbReference type="EMBL" id="MT145060">
    <property type="protein sequence ID" value="QJI03125.1"/>
    <property type="molecule type" value="Genomic_DNA"/>
</dbReference>
<dbReference type="EMBL" id="MT144485">
    <property type="protein sequence ID" value="QJA54198.1"/>
    <property type="molecule type" value="Genomic_DNA"/>
</dbReference>
<reference evidence="1" key="1">
    <citation type="submission" date="2020-03" db="EMBL/GenBank/DDBJ databases">
        <title>The deep terrestrial virosphere.</title>
        <authorList>
            <person name="Holmfeldt K."/>
            <person name="Nilsson E."/>
            <person name="Simone D."/>
            <person name="Lopez-Fernandez M."/>
            <person name="Wu X."/>
            <person name="de Brujin I."/>
            <person name="Lundin D."/>
            <person name="Andersson A."/>
            <person name="Bertilsson S."/>
            <person name="Dopson M."/>
        </authorList>
    </citation>
    <scope>NUCLEOTIDE SEQUENCE</scope>
    <source>
        <strain evidence="2">MM415A01589</strain>
        <strain evidence="3">MM415B03796</strain>
        <strain evidence="1">TM448A04475</strain>
        <strain evidence="4">TM448B04106</strain>
    </source>
</reference>
<accession>A0A6H2A348</accession>
<evidence type="ECO:0000313" key="3">
    <source>
        <dbReference type="EMBL" id="QJA94659.1"/>
    </source>
</evidence>
<organism evidence="1">
    <name type="scientific">viral metagenome</name>
    <dbReference type="NCBI Taxonomy" id="1070528"/>
    <lineage>
        <taxon>unclassified sequences</taxon>
        <taxon>metagenomes</taxon>
        <taxon>organismal metagenomes</taxon>
    </lineage>
</organism>
<evidence type="ECO:0000313" key="4">
    <source>
        <dbReference type="EMBL" id="QJI03125.1"/>
    </source>
</evidence>
<name>A0A6H2A348_9ZZZZ</name>
<gene>
    <name evidence="2" type="ORF">MM415A01589_0016</name>
    <name evidence="3" type="ORF">MM415B03796_0007</name>
    <name evidence="1" type="ORF">TM448A04475_0006</name>
    <name evidence="4" type="ORF">TM448B04106_0004</name>
</gene>
<sequence length="143" mass="16364">MKIIGEIEANNIPKVGQMAREMKLTHMGSEIAVIVIPLKEMEWMKQEFYRIVKQKQLMWDNQAALEKSELFHMIGIALRNSKKSDCTWFREAAMKIDQDAGEFDQHSIKTLMFTKKDVYIILAYNGKHVGGLGSDTPSNVMKG</sequence>
<protein>
    <submittedName>
        <fullName evidence="1">Uncharacterized protein</fullName>
    </submittedName>
</protein>
<dbReference type="EMBL" id="MT142202">
    <property type="protein sequence ID" value="QJA76064.1"/>
    <property type="molecule type" value="Genomic_DNA"/>
</dbReference>